<name>A0AAF0YCB4_9TREE</name>
<evidence type="ECO:0000313" key="3">
    <source>
        <dbReference type="Proteomes" id="UP000827549"/>
    </source>
</evidence>
<dbReference type="GeneID" id="87810780"/>
<proteinExistence type="predicted"/>
<dbReference type="AlphaFoldDB" id="A0AAF0YCB4"/>
<keyword evidence="3" id="KW-1185">Reference proteome</keyword>
<dbReference type="EMBL" id="CP086718">
    <property type="protein sequence ID" value="WOO84085.1"/>
    <property type="molecule type" value="Genomic_DNA"/>
</dbReference>
<dbReference type="RefSeq" id="XP_062630111.1">
    <property type="nucleotide sequence ID" value="XM_062774127.1"/>
</dbReference>
<dbReference type="Proteomes" id="UP000827549">
    <property type="component" value="Chromosome 5"/>
</dbReference>
<gene>
    <name evidence="2" type="ORF">LOC62_05G007608</name>
</gene>
<protein>
    <submittedName>
        <fullName evidence="2">Uncharacterized protein</fullName>
    </submittedName>
</protein>
<feature type="compositionally biased region" description="Basic and acidic residues" evidence="1">
    <location>
        <begin position="100"/>
        <end position="121"/>
    </location>
</feature>
<evidence type="ECO:0000256" key="1">
    <source>
        <dbReference type="SAM" id="MobiDB-lite"/>
    </source>
</evidence>
<feature type="region of interest" description="Disordered" evidence="1">
    <location>
        <begin position="97"/>
        <end position="121"/>
    </location>
</feature>
<organism evidence="2 3">
    <name type="scientific">Vanrija pseudolonga</name>
    <dbReference type="NCBI Taxonomy" id="143232"/>
    <lineage>
        <taxon>Eukaryota</taxon>
        <taxon>Fungi</taxon>
        <taxon>Dikarya</taxon>
        <taxon>Basidiomycota</taxon>
        <taxon>Agaricomycotina</taxon>
        <taxon>Tremellomycetes</taxon>
        <taxon>Trichosporonales</taxon>
        <taxon>Trichosporonaceae</taxon>
        <taxon>Vanrija</taxon>
    </lineage>
</organism>
<sequence length="121" mass="12119">MGIIKTGIQAGVAYAAVNKVANSLEANAKAKAGNKVPPHAPCNCPHCPFSAQAVYGNAHGSRDAAAAAAYAYGASPYAPAPGANANASYYAAQAGAPVPRDSDHVLERGGAAGDDKKGYYE</sequence>
<reference evidence="2" key="1">
    <citation type="submission" date="2023-10" db="EMBL/GenBank/DDBJ databases">
        <authorList>
            <person name="Noh H."/>
        </authorList>
    </citation>
    <scope>NUCLEOTIDE SEQUENCE</scope>
    <source>
        <strain evidence="2">DUCC4014</strain>
    </source>
</reference>
<accession>A0AAF0YCB4</accession>
<evidence type="ECO:0000313" key="2">
    <source>
        <dbReference type="EMBL" id="WOO84085.1"/>
    </source>
</evidence>